<comment type="caution">
    <text evidence="3">The sequence shown here is derived from an EMBL/GenBank/DDBJ whole genome shotgun (WGS) entry which is preliminary data.</text>
</comment>
<name>A0A3S0JCH9_9GAMM</name>
<dbReference type="InterPro" id="IPR010221">
    <property type="entry name" value="VCBS_dom"/>
</dbReference>
<feature type="domain" description="DUF5801" evidence="2">
    <location>
        <begin position="896"/>
        <end position="1042"/>
    </location>
</feature>
<dbReference type="GO" id="GO:0005509">
    <property type="term" value="F:calcium ion binding"/>
    <property type="evidence" value="ECO:0007669"/>
    <property type="project" value="InterPro"/>
</dbReference>
<dbReference type="NCBIfam" id="TIGR01965">
    <property type="entry name" value="VCBS_repeat"/>
    <property type="match status" value="2"/>
</dbReference>
<organism evidence="3 4">
    <name type="scientific">Halomonas nitroreducens</name>
    <dbReference type="NCBI Taxonomy" id="447425"/>
    <lineage>
        <taxon>Bacteria</taxon>
        <taxon>Pseudomonadati</taxon>
        <taxon>Pseudomonadota</taxon>
        <taxon>Gammaproteobacteria</taxon>
        <taxon>Oceanospirillales</taxon>
        <taxon>Halomonadaceae</taxon>
        <taxon>Halomonas</taxon>
    </lineage>
</organism>
<dbReference type="InterPro" id="IPR043824">
    <property type="entry name" value="DUF5801"/>
</dbReference>
<keyword evidence="1" id="KW-0106">Calcium</keyword>
<evidence type="ECO:0000313" key="4">
    <source>
        <dbReference type="Proteomes" id="UP000267400"/>
    </source>
</evidence>
<keyword evidence="4" id="KW-1185">Reference proteome</keyword>
<dbReference type="InterPro" id="IPR019960">
    <property type="entry name" value="T1SS_VCA0849"/>
</dbReference>
<dbReference type="Proteomes" id="UP000267400">
    <property type="component" value="Unassembled WGS sequence"/>
</dbReference>
<sequence>MTIATVLSITGQAWARDADGQLRELSVGDSLQEGETLVTSDSGRVVLDFGDNLEPTTIGEGREVVMTPELASDAPVEAADASAQDADLEALLTAIDEGQGDLLEDLDATAAGAGAGGGSEGGHSFVRLARISESVDPLAFAFGANSLEGADEIQLEGGALATEEPDDVPIVDTADLDGDGDEVWESALPEGSGGGSLTTGGSLQIDTGGDTLALIEVQDAGGTWIAISADATAVQGAYGTLTVNPDGSWSYTLDANTLDHDGAGLTGDADQVQDLFGVRVTDDDGDVSAPATLAIDVNDDGPVAADDGVDGEVAEEGSVEIDVFANDSAGADSVDLATGIAVASGPSQGSVVYNGDGTFTYTAAPGAEGADSFTYTLTDREGDTTTATVTLSVAADSTPTVATADLNEDGDEVWESALPEGSGGGSLTTGGSLQIDTGGDTLDLIEVQDAGGTWIAIESAGTLVQGAYGTLSMDPDGSWSYTLDANTLDHDDPSATGAGDQVQDPFTVRVTDDDGDVSAPATLAIDVNDDGPSITASVSDGDGVTLNTQDAELTDTATASFAAAFTVAGSSHGADGAGATSWNYALDLAVAEGSDSGLTSGGDPVHLYQVGGEVVGATAASAGAVADANTVFTLAVDGGGNVTLTQRAAVDHATADTSDYASDQQGLGTGLVNLVGTVTITDSEGDSASDSETLDLGGNVLFDDAGPSITASVSDGDGVTLNTQDAELTDTATASFTAAFTVAGSSHGADGAGATSWNYALDLAVAEGSDSGLTSGGDPVHLYQVGGEVVGATAASAGAVADANTVFTLAVDGDGNVTLTQRAAVDHATADTSDYASDQQGLGTGLVNLVGTVTITDSEGDSASDSETLDLGGNVLFDDAGPSITASVSDGDGVTLNTQDAELTDTATASFAAAFTVAGSSHGADGAGTTSWNYALDLAVAEGSDSGLTSGGDPVHLYQVGGEVVGATAASAGAVADANTVFTLAVDGDGNVTLTQRAAVDHATADTSDYASDQQGLGTGLVNLVGTVTITDSEGDSASDSETLDLGGNVLFDDDGPSVVPTPDYVAPALTLDESPLSVDGLASASSDFSGAFATTIDYGTDGAGGVTYGLSLAGDALGSGLYALGADGTAGGEIQLARDGDDIIGQLDGTEYFRISVNDSGTVTFTQSANIWHGEGEAAHDDPESLEAASGTLLLTQTVTDADGDSASAAVDLSAGVFTIEDDGPRPFLPQAAHVLLAVDAAEATQQTVTQPLNFLPGTDGLGDIVFNLSLVDGKQAFLSVDGDQLYLDNEPLFLRYTDGSHHSIQAVTENGDIGFEATIDAEGNVTYTIFSGSIMTDSKITSVTDLSGIGGGNVAFKGLNIGTKQAMDPDGTDDVLVSSEILPVGDTDQGSVNSTSTTLGVGQGAEISDGEVVRYDLVSSLSVDDTQNAESYSFDGYQQTSAFTQDIVVSGGKEASFYLRIYSMGLDEAATGASQSLVSGTGGDGQLTLTAGEVKIFDENGIEQTGHVTSGVDGSVLVEGLQDGWSFQIVSVDTSLDPEAFNAVEIEGVELNGGDTTSFKLGGFSYGEEPSFSPVSFELPVLGSDADGDSLDGQVAITVYPDSESIVGDSQDNTLSGTGEDDTLFGLEGADTLVGGQGDDVLAGGLGADTFAWQFGDSGDQGVPGGPATDLVTDFNLNEADEGDALLLSDLLQGTDAESDFANYLHAVDDGQGNTLLHVSTSGAFEEAFNSAESDQVIALNGVSMEGADSSAFIQSLIDSGQLDIE</sequence>
<dbReference type="SUPFAM" id="SSF51120">
    <property type="entry name" value="beta-Roll"/>
    <property type="match status" value="1"/>
</dbReference>
<dbReference type="InterPro" id="IPR018511">
    <property type="entry name" value="Hemolysin-typ_Ca-bd_CS"/>
</dbReference>
<feature type="domain" description="DUF5801" evidence="2">
    <location>
        <begin position="721"/>
        <end position="867"/>
    </location>
</feature>
<dbReference type="OrthoDB" id="5787335at2"/>
<dbReference type="EMBL" id="RXNS01000002">
    <property type="protein sequence ID" value="RTR06412.1"/>
    <property type="molecule type" value="Genomic_DNA"/>
</dbReference>
<dbReference type="Gene3D" id="2.60.40.3440">
    <property type="match status" value="1"/>
</dbReference>
<dbReference type="Pfam" id="PF19116">
    <property type="entry name" value="DUF5801"/>
    <property type="match status" value="4"/>
</dbReference>
<dbReference type="PROSITE" id="PS00330">
    <property type="entry name" value="HEMOLYSIN_CALCIUM"/>
    <property type="match status" value="2"/>
</dbReference>
<evidence type="ECO:0000259" key="2">
    <source>
        <dbReference type="Pfam" id="PF19116"/>
    </source>
</evidence>
<dbReference type="InterPro" id="IPR011049">
    <property type="entry name" value="Serralysin-like_metalloprot_C"/>
</dbReference>
<dbReference type="NCBIfam" id="NF033682">
    <property type="entry name" value="retention_LapA"/>
    <property type="match status" value="1"/>
</dbReference>
<feature type="domain" description="DUF5801" evidence="2">
    <location>
        <begin position="546"/>
        <end position="692"/>
    </location>
</feature>
<dbReference type="RefSeq" id="WP_126480804.1">
    <property type="nucleotide sequence ID" value="NZ_RXNS01000002.1"/>
</dbReference>
<reference evidence="3 4" key="1">
    <citation type="submission" date="2018-12" db="EMBL/GenBank/DDBJ databases">
        <authorList>
            <person name="Yu L."/>
        </authorList>
    </citation>
    <scope>NUCLEOTIDE SEQUENCE [LARGE SCALE GENOMIC DNA]</scope>
    <source>
        <strain evidence="3 4">11S</strain>
    </source>
</reference>
<dbReference type="NCBIfam" id="TIGR03661">
    <property type="entry name" value="T1SS_VCA0849"/>
    <property type="match status" value="1"/>
</dbReference>
<accession>A0A3S0JCH9</accession>
<proteinExistence type="predicted"/>
<dbReference type="InterPro" id="IPR047777">
    <property type="entry name" value="LapA-like_RM"/>
</dbReference>
<dbReference type="Pfam" id="PF00353">
    <property type="entry name" value="HemolysinCabind"/>
    <property type="match status" value="1"/>
</dbReference>
<gene>
    <name evidence="3" type="ORF">EKG36_02755</name>
</gene>
<dbReference type="Pfam" id="PF17963">
    <property type="entry name" value="Big_9"/>
    <property type="match status" value="1"/>
</dbReference>
<evidence type="ECO:0000256" key="1">
    <source>
        <dbReference type="ARBA" id="ARBA00022837"/>
    </source>
</evidence>
<evidence type="ECO:0000313" key="3">
    <source>
        <dbReference type="EMBL" id="RTR06412.1"/>
    </source>
</evidence>
<feature type="domain" description="DUF5801" evidence="2">
    <location>
        <begin position="1070"/>
        <end position="1215"/>
    </location>
</feature>
<protein>
    <submittedName>
        <fullName evidence="3">Retention module-containing protein</fullName>
    </submittedName>
</protein>
<dbReference type="InterPro" id="IPR001343">
    <property type="entry name" value="Hemolysn_Ca-bd"/>
</dbReference>